<feature type="compositionally biased region" description="Basic residues" evidence="1">
    <location>
        <begin position="56"/>
        <end position="70"/>
    </location>
</feature>
<feature type="non-terminal residue" evidence="2">
    <location>
        <position position="195"/>
    </location>
</feature>
<keyword evidence="2" id="KW-0456">Lyase</keyword>
<accession>A0A6J4LHY6</accession>
<feature type="compositionally biased region" description="Low complexity" evidence="1">
    <location>
        <begin position="152"/>
        <end position="169"/>
    </location>
</feature>
<feature type="compositionally biased region" description="Low complexity" evidence="1">
    <location>
        <begin position="109"/>
        <end position="122"/>
    </location>
</feature>
<gene>
    <name evidence="2" type="ORF">AVDCRST_MAG07-1789</name>
</gene>
<feature type="compositionally biased region" description="Basic residues" evidence="1">
    <location>
        <begin position="15"/>
        <end position="36"/>
    </location>
</feature>
<evidence type="ECO:0000313" key="2">
    <source>
        <dbReference type="EMBL" id="CAA9332131.1"/>
    </source>
</evidence>
<dbReference type="GO" id="GO:0004424">
    <property type="term" value="F:imidazoleglycerol-phosphate dehydratase activity"/>
    <property type="evidence" value="ECO:0007669"/>
    <property type="project" value="UniProtKB-EC"/>
</dbReference>
<sequence length="195" mass="21732">DAHRAGRALDEGVRRPRRARPRRHRAVEIRHRRALLRPHGGAARQARRLRPDRPHPGRPRGRRAPHRRGHLAGDRHRPQAGPGGQGRHPSLRRRTRAAGRVPGAGRGRPVGPAVRRARGAAARRADRVLRHHADAAHLGVAGGDRRHRAARARAVGPQRPPRRGGAVQGRRARPARRGRARPARRRRPQHQGHAV</sequence>
<feature type="compositionally biased region" description="Basic residues" evidence="1">
    <location>
        <begin position="170"/>
        <end position="195"/>
    </location>
</feature>
<feature type="region of interest" description="Disordered" evidence="1">
    <location>
        <begin position="1"/>
        <end position="195"/>
    </location>
</feature>
<evidence type="ECO:0000256" key="1">
    <source>
        <dbReference type="SAM" id="MobiDB-lite"/>
    </source>
</evidence>
<dbReference type="EC" id="4.2.1.19" evidence="2"/>
<reference evidence="2" key="1">
    <citation type="submission" date="2020-02" db="EMBL/GenBank/DDBJ databases">
        <authorList>
            <person name="Meier V. D."/>
        </authorList>
    </citation>
    <scope>NUCLEOTIDE SEQUENCE</scope>
    <source>
        <strain evidence="2">AVDCRST_MAG07</strain>
    </source>
</reference>
<feature type="compositionally biased region" description="Basic and acidic residues" evidence="1">
    <location>
        <begin position="123"/>
        <end position="135"/>
    </location>
</feature>
<organism evidence="2">
    <name type="scientific">uncultured Frankineae bacterium</name>
    <dbReference type="NCBI Taxonomy" id="437475"/>
    <lineage>
        <taxon>Bacteria</taxon>
        <taxon>Bacillati</taxon>
        <taxon>Actinomycetota</taxon>
        <taxon>Actinomycetes</taxon>
        <taxon>Frankiales</taxon>
        <taxon>environmental samples</taxon>
    </lineage>
</organism>
<proteinExistence type="predicted"/>
<protein>
    <submittedName>
        <fullName evidence="2">Imidazoleglycerol-phosphate dehydratase</fullName>
        <ecNumber evidence="2">4.2.1.19</ecNumber>
    </submittedName>
</protein>
<dbReference type="EMBL" id="CADCUB010000094">
    <property type="protein sequence ID" value="CAA9332131.1"/>
    <property type="molecule type" value="Genomic_DNA"/>
</dbReference>
<name>A0A6J4LHY6_9ACTN</name>
<feature type="non-terminal residue" evidence="2">
    <location>
        <position position="1"/>
    </location>
</feature>
<dbReference type="AlphaFoldDB" id="A0A6J4LHY6"/>